<dbReference type="EMBL" id="JBBPBN010000043">
    <property type="protein sequence ID" value="KAK8997241.1"/>
    <property type="molecule type" value="Genomic_DNA"/>
</dbReference>
<proteinExistence type="predicted"/>
<keyword evidence="2" id="KW-1185">Reference proteome</keyword>
<reference evidence="1 2" key="1">
    <citation type="journal article" date="2024" name="G3 (Bethesda)">
        <title>Genome assembly of Hibiscus sabdariffa L. provides insights into metabolisms of medicinal natural products.</title>
        <authorList>
            <person name="Kim T."/>
        </authorList>
    </citation>
    <scope>NUCLEOTIDE SEQUENCE [LARGE SCALE GENOMIC DNA]</scope>
    <source>
        <strain evidence="1">TK-2024</strain>
        <tissue evidence="1">Old leaves</tissue>
    </source>
</reference>
<evidence type="ECO:0000313" key="2">
    <source>
        <dbReference type="Proteomes" id="UP001396334"/>
    </source>
</evidence>
<protein>
    <submittedName>
        <fullName evidence="1">Uncharacterized protein</fullName>
    </submittedName>
</protein>
<gene>
    <name evidence="1" type="ORF">V6N11_020725</name>
</gene>
<dbReference type="Proteomes" id="UP001396334">
    <property type="component" value="Unassembled WGS sequence"/>
</dbReference>
<accession>A0ABR2Q9A2</accession>
<evidence type="ECO:0000313" key="1">
    <source>
        <dbReference type="EMBL" id="KAK8997241.1"/>
    </source>
</evidence>
<comment type="caution">
    <text evidence="1">The sequence shown here is derived from an EMBL/GenBank/DDBJ whole genome shotgun (WGS) entry which is preliminary data.</text>
</comment>
<organism evidence="1 2">
    <name type="scientific">Hibiscus sabdariffa</name>
    <name type="common">roselle</name>
    <dbReference type="NCBI Taxonomy" id="183260"/>
    <lineage>
        <taxon>Eukaryota</taxon>
        <taxon>Viridiplantae</taxon>
        <taxon>Streptophyta</taxon>
        <taxon>Embryophyta</taxon>
        <taxon>Tracheophyta</taxon>
        <taxon>Spermatophyta</taxon>
        <taxon>Magnoliopsida</taxon>
        <taxon>eudicotyledons</taxon>
        <taxon>Gunneridae</taxon>
        <taxon>Pentapetalae</taxon>
        <taxon>rosids</taxon>
        <taxon>malvids</taxon>
        <taxon>Malvales</taxon>
        <taxon>Malvaceae</taxon>
        <taxon>Malvoideae</taxon>
        <taxon>Hibiscus</taxon>
    </lineage>
</organism>
<sequence>MTTGFLPANGRFQRKGNANVKAKAEASSSATFFALTCLCPSSEILSPLIFFPSLMSLELELQEVHSIREKARARQTFQQGDNSKHMYGAERGVPLSRSPCGFCLSDPYAFASSLVGFLSDQLCCVNRESLLRSHRSSKRAWGWTPFLT</sequence>
<name>A0ABR2Q9A2_9ROSI</name>